<dbReference type="SUPFAM" id="SSF88723">
    <property type="entry name" value="PIN domain-like"/>
    <property type="match status" value="1"/>
</dbReference>
<dbReference type="InterPro" id="IPR029060">
    <property type="entry name" value="PIN-like_dom_sf"/>
</dbReference>
<dbReference type="KEGG" id="bacg:D2962_06565"/>
<reference evidence="2 3" key="1">
    <citation type="submission" date="2018-10" db="EMBL/GenBank/DDBJ databases">
        <authorList>
            <person name="Zhang X."/>
        </authorList>
    </citation>
    <scope>NUCLEOTIDE SEQUENCE [LARGE SCALE GENOMIC DNA]</scope>
    <source>
        <strain evidence="2 3">SK-G1</strain>
    </source>
</reference>
<dbReference type="Pfam" id="PF01850">
    <property type="entry name" value="PIN"/>
    <property type="match status" value="1"/>
</dbReference>
<keyword evidence="3" id="KW-1185">Reference proteome</keyword>
<dbReference type="AlphaFoldDB" id="A0A3G2R4F4"/>
<dbReference type="Gene3D" id="3.40.50.1010">
    <property type="entry name" value="5'-nuclease"/>
    <property type="match status" value="1"/>
</dbReference>
<protein>
    <submittedName>
        <fullName evidence="2">PIN domain-containing protein</fullName>
    </submittedName>
</protein>
<evidence type="ECO:0000313" key="3">
    <source>
        <dbReference type="Proteomes" id="UP000280960"/>
    </source>
</evidence>
<accession>A0A3G2R4F4</accession>
<evidence type="ECO:0000259" key="1">
    <source>
        <dbReference type="Pfam" id="PF01850"/>
    </source>
</evidence>
<dbReference type="EMBL" id="CP033169">
    <property type="protein sequence ID" value="AYO30326.1"/>
    <property type="molecule type" value="Genomic_DNA"/>
</dbReference>
<dbReference type="Proteomes" id="UP000280960">
    <property type="component" value="Chromosome"/>
</dbReference>
<gene>
    <name evidence="2" type="ORF">D2962_06565</name>
</gene>
<organism evidence="2 3">
    <name type="scientific">Biomaibacter acetigenes</name>
    <dbReference type="NCBI Taxonomy" id="2316383"/>
    <lineage>
        <taxon>Bacteria</taxon>
        <taxon>Bacillati</taxon>
        <taxon>Bacillota</taxon>
        <taxon>Clostridia</taxon>
        <taxon>Thermosediminibacterales</taxon>
        <taxon>Tepidanaerobacteraceae</taxon>
        <taxon>Biomaibacter</taxon>
    </lineage>
</organism>
<sequence>MNGKMNEDDKDVQKFVFDTSAILTYYQDEEGSDVIEELLEKSKRGEAKIYISSMSIFELAYITMAKKAKIELLN</sequence>
<evidence type="ECO:0000313" key="2">
    <source>
        <dbReference type="EMBL" id="AYO30326.1"/>
    </source>
</evidence>
<proteinExistence type="predicted"/>
<name>A0A3G2R4F4_9FIRM</name>
<dbReference type="InterPro" id="IPR002716">
    <property type="entry name" value="PIN_dom"/>
</dbReference>
<feature type="domain" description="PIN" evidence="1">
    <location>
        <begin position="16"/>
        <end position="67"/>
    </location>
</feature>